<dbReference type="Proteomes" id="UP000050761">
    <property type="component" value="Unassembled WGS sequence"/>
</dbReference>
<reference evidence="7" key="1">
    <citation type="submission" date="2019-09" db="UniProtKB">
        <authorList>
            <consortium name="WormBaseParasite"/>
        </authorList>
    </citation>
    <scope>IDENTIFICATION</scope>
</reference>
<evidence type="ECO:0000256" key="3">
    <source>
        <dbReference type="ARBA" id="ARBA00022884"/>
    </source>
</evidence>
<keyword evidence="4" id="KW-0648">Protein biosynthesis</keyword>
<keyword evidence="3" id="KW-0694">RNA-binding</keyword>
<keyword evidence="2" id="KW-0396">Initiation factor</keyword>
<dbReference type="InterPro" id="IPR007783">
    <property type="entry name" value="eIF3d"/>
</dbReference>
<sequence length="110" mass="12344">LPSVQVRPEWQVIEEMDFPRLLKLNLPGVGTGEDIGKHLYGTLHFYDKAIDRVSVRTPINLQRCGGNFYNVTTTEDPVIEELAQQGIGNVFATDIILATLMTATRSVSWR</sequence>
<organism evidence="6 7">
    <name type="scientific">Heligmosomoides polygyrus</name>
    <name type="common">Parasitic roundworm</name>
    <dbReference type="NCBI Taxonomy" id="6339"/>
    <lineage>
        <taxon>Eukaryota</taxon>
        <taxon>Metazoa</taxon>
        <taxon>Ecdysozoa</taxon>
        <taxon>Nematoda</taxon>
        <taxon>Chromadorea</taxon>
        <taxon>Rhabditida</taxon>
        <taxon>Rhabditina</taxon>
        <taxon>Rhabditomorpha</taxon>
        <taxon>Strongyloidea</taxon>
        <taxon>Heligmosomidae</taxon>
        <taxon>Heligmosomoides</taxon>
    </lineage>
</organism>
<keyword evidence="1" id="KW-0963">Cytoplasm</keyword>
<keyword evidence="6" id="KW-1185">Reference proteome</keyword>
<evidence type="ECO:0000256" key="4">
    <source>
        <dbReference type="ARBA" id="ARBA00022917"/>
    </source>
</evidence>
<dbReference type="GO" id="GO:0003723">
    <property type="term" value="F:RNA binding"/>
    <property type="evidence" value="ECO:0007669"/>
    <property type="project" value="UniProtKB-KW"/>
</dbReference>
<name>A0A183GXK4_HELPZ</name>
<dbReference type="AlphaFoldDB" id="A0A183GXK4"/>
<dbReference type="PANTHER" id="PTHR12399:SF0">
    <property type="entry name" value="EUKARYOTIC TRANSLATION INITIATION FACTOR 3 SUBUNIT D"/>
    <property type="match status" value="1"/>
</dbReference>
<evidence type="ECO:0000256" key="2">
    <source>
        <dbReference type="ARBA" id="ARBA00022540"/>
    </source>
</evidence>
<proteinExistence type="predicted"/>
<dbReference type="WBParaSite" id="HPBE_0002742401-mRNA-1">
    <property type="protein sequence ID" value="HPBE_0002742401-mRNA-1"/>
    <property type="gene ID" value="HPBE_0002742401"/>
</dbReference>
<protein>
    <recommendedName>
        <fullName evidence="5">Eukaryotic translation initiation factor 3 subunit p66</fullName>
    </recommendedName>
</protein>
<evidence type="ECO:0000313" key="6">
    <source>
        <dbReference type="Proteomes" id="UP000050761"/>
    </source>
</evidence>
<dbReference type="GO" id="GO:0003743">
    <property type="term" value="F:translation initiation factor activity"/>
    <property type="evidence" value="ECO:0007669"/>
    <property type="project" value="UniProtKB-KW"/>
</dbReference>
<dbReference type="GO" id="GO:0005852">
    <property type="term" value="C:eukaryotic translation initiation factor 3 complex"/>
    <property type="evidence" value="ECO:0007669"/>
    <property type="project" value="InterPro"/>
</dbReference>
<evidence type="ECO:0000256" key="1">
    <source>
        <dbReference type="ARBA" id="ARBA00022490"/>
    </source>
</evidence>
<evidence type="ECO:0000256" key="5">
    <source>
        <dbReference type="ARBA" id="ARBA00033202"/>
    </source>
</evidence>
<accession>A0A183GXK4</accession>
<evidence type="ECO:0000313" key="7">
    <source>
        <dbReference type="WBParaSite" id="HPBE_0002742401-mRNA-1"/>
    </source>
</evidence>
<dbReference type="Pfam" id="PF05091">
    <property type="entry name" value="eIF-3_zeta"/>
    <property type="match status" value="1"/>
</dbReference>
<dbReference type="PANTHER" id="PTHR12399">
    <property type="entry name" value="EUKARYOTIC TRANSLATION INITIATION FACTOR 3 SUBUNIT 7"/>
    <property type="match status" value="1"/>
</dbReference>